<comment type="caution">
    <text evidence="2">The sequence shown here is derived from an EMBL/GenBank/DDBJ whole genome shotgun (WGS) entry which is preliminary data.</text>
</comment>
<organism evidence="2 3">
    <name type="scientific">Enterococcus faecalis TX4248</name>
    <dbReference type="NCBI Taxonomy" id="749495"/>
    <lineage>
        <taxon>Bacteria</taxon>
        <taxon>Bacillati</taxon>
        <taxon>Bacillota</taxon>
        <taxon>Bacilli</taxon>
        <taxon>Lactobacillales</taxon>
        <taxon>Enterococcaceae</taxon>
        <taxon>Enterococcus</taxon>
    </lineage>
</organism>
<proteinExistence type="predicted"/>
<sequence>MGIFTNFSDFLEERRKKKHDKIRKKAEAMKRQGKSPVKKGWGTMVDTGSGGINKNPIDRVYDIGQQQKNLSSKSDEKNKFSEYQKIKKRS</sequence>
<name>A0A125W5X4_ENTFL</name>
<evidence type="ECO:0000313" key="2">
    <source>
        <dbReference type="EMBL" id="EFM82912.1"/>
    </source>
</evidence>
<reference evidence="2 3" key="1">
    <citation type="submission" date="2010-07" db="EMBL/GenBank/DDBJ databases">
        <authorList>
            <person name="Sid Ahmed O."/>
        </authorList>
    </citation>
    <scope>NUCLEOTIDE SEQUENCE [LARGE SCALE GENOMIC DNA]</scope>
    <source>
        <strain evidence="2 3">TX4248</strain>
    </source>
</reference>
<protein>
    <submittedName>
        <fullName evidence="2">Uncharacterized protein</fullName>
    </submittedName>
</protein>
<dbReference type="Proteomes" id="UP000004846">
    <property type="component" value="Unassembled WGS sequence"/>
</dbReference>
<dbReference type="AlphaFoldDB" id="A0A125W5X4"/>
<accession>A0A125W5X4</accession>
<evidence type="ECO:0000256" key="1">
    <source>
        <dbReference type="SAM" id="MobiDB-lite"/>
    </source>
</evidence>
<dbReference type="EMBL" id="AEBR01000041">
    <property type="protein sequence ID" value="EFM82912.1"/>
    <property type="molecule type" value="Genomic_DNA"/>
</dbReference>
<feature type="region of interest" description="Disordered" evidence="1">
    <location>
        <begin position="16"/>
        <end position="90"/>
    </location>
</feature>
<dbReference type="HOGENOM" id="CLU_176138_2_0_9"/>
<gene>
    <name evidence="2" type="ORF">HMPREF9498_01448</name>
</gene>
<feature type="compositionally biased region" description="Basic and acidic residues" evidence="1">
    <location>
        <begin position="73"/>
        <end position="90"/>
    </location>
</feature>
<dbReference type="RefSeq" id="WP_002363055.1">
    <property type="nucleotide sequence ID" value="NZ_GL454442.1"/>
</dbReference>
<evidence type="ECO:0000313" key="3">
    <source>
        <dbReference type="Proteomes" id="UP000004846"/>
    </source>
</evidence>